<dbReference type="OrthoDB" id="427480at2759"/>
<protein>
    <submittedName>
        <fullName evidence="2">ADCK2 protein</fullName>
    </submittedName>
</protein>
<dbReference type="PANTHER" id="PTHR45890">
    <property type="entry name" value="AARF DOMAIN CONTAINING KINASE 2 (PREDICTED)"/>
    <property type="match status" value="1"/>
</dbReference>
<dbReference type="AlphaFoldDB" id="A0A812GRR8"/>
<accession>A0A812GRR8</accession>
<name>A0A812GRR8_9DINO</name>
<keyword evidence="3" id="KW-1185">Reference proteome</keyword>
<gene>
    <name evidence="2" type="primary">ADCK2</name>
    <name evidence="2" type="ORF">SNAT2548_LOCUS594</name>
</gene>
<dbReference type="InterPro" id="IPR011009">
    <property type="entry name" value="Kinase-like_dom_sf"/>
</dbReference>
<comment type="caution">
    <text evidence="2">The sequence shown here is derived from an EMBL/GenBank/DDBJ whole genome shotgun (WGS) entry which is preliminary data.</text>
</comment>
<evidence type="ECO:0000259" key="1">
    <source>
        <dbReference type="Pfam" id="PF03109"/>
    </source>
</evidence>
<reference evidence="2" key="1">
    <citation type="submission" date="2021-02" db="EMBL/GenBank/DDBJ databases">
        <authorList>
            <person name="Dougan E. K."/>
            <person name="Rhodes N."/>
            <person name="Thang M."/>
            <person name="Chan C."/>
        </authorList>
    </citation>
    <scope>NUCLEOTIDE SEQUENCE</scope>
</reference>
<evidence type="ECO:0000313" key="2">
    <source>
        <dbReference type="EMBL" id="CAE6924427.1"/>
    </source>
</evidence>
<dbReference type="EMBL" id="CAJNDS010000028">
    <property type="protein sequence ID" value="CAE6924427.1"/>
    <property type="molecule type" value="Genomic_DNA"/>
</dbReference>
<dbReference type="Pfam" id="PF03109">
    <property type="entry name" value="ABC1"/>
    <property type="match status" value="1"/>
</dbReference>
<dbReference type="SUPFAM" id="SSF56112">
    <property type="entry name" value="Protein kinase-like (PK-like)"/>
    <property type="match status" value="1"/>
</dbReference>
<dbReference type="Proteomes" id="UP000604046">
    <property type="component" value="Unassembled WGS sequence"/>
</dbReference>
<sequence>MHFEAFVRPQADLRIEADNLDIFNDNFPYRRTGRGHRVVFPEVLRPYVTKELLVESLEEGVPLQAVLGQAQRAKRDGTMTPGALLNVPLDQLRDEVGGLCMDVFLKMLFKDNFIHADLHPGNIHFHRRRVGTESGPLQAELVIFDAGLAVQMSVQDRRNFIDVFYALTTNDGKRAAQLMVERTPGDRSLVRDEAHFVAEVGRLVSQVCGMGFALGKVRLGECFGQLLSLACEHRVKLETSFVTVATSIIVLEGVGRQLSPIVDLAAAARPMLAEAVSNRWNG</sequence>
<proteinExistence type="predicted"/>
<organism evidence="2 3">
    <name type="scientific">Symbiodinium natans</name>
    <dbReference type="NCBI Taxonomy" id="878477"/>
    <lineage>
        <taxon>Eukaryota</taxon>
        <taxon>Sar</taxon>
        <taxon>Alveolata</taxon>
        <taxon>Dinophyceae</taxon>
        <taxon>Suessiales</taxon>
        <taxon>Symbiodiniaceae</taxon>
        <taxon>Symbiodinium</taxon>
    </lineage>
</organism>
<dbReference type="InterPro" id="IPR004147">
    <property type="entry name" value="ABC1_dom"/>
</dbReference>
<dbReference type="GO" id="GO:0005739">
    <property type="term" value="C:mitochondrion"/>
    <property type="evidence" value="ECO:0007669"/>
    <property type="project" value="TreeGrafter"/>
</dbReference>
<dbReference type="InterPro" id="IPR052402">
    <property type="entry name" value="ADCK_kinase"/>
</dbReference>
<feature type="domain" description="ABC1 atypical kinase-like" evidence="1">
    <location>
        <begin position="11"/>
        <end position="178"/>
    </location>
</feature>
<evidence type="ECO:0000313" key="3">
    <source>
        <dbReference type="Proteomes" id="UP000604046"/>
    </source>
</evidence>
<dbReference type="PANTHER" id="PTHR45890:SF1">
    <property type="entry name" value="AARF DOMAIN CONTAINING KINASE 2"/>
    <property type="match status" value="1"/>
</dbReference>